<dbReference type="InterPro" id="IPR011010">
    <property type="entry name" value="DNA_brk_join_enz"/>
</dbReference>
<protein>
    <recommendedName>
        <fullName evidence="4">Integrase</fullName>
    </recommendedName>
</protein>
<organism evidence="2 3">
    <name type="scientific">Streptomyces fagopyri</name>
    <dbReference type="NCBI Taxonomy" id="2662397"/>
    <lineage>
        <taxon>Bacteria</taxon>
        <taxon>Bacillati</taxon>
        <taxon>Actinomycetota</taxon>
        <taxon>Actinomycetes</taxon>
        <taxon>Kitasatosporales</taxon>
        <taxon>Streptomycetaceae</taxon>
        <taxon>Streptomyces</taxon>
    </lineage>
</organism>
<reference evidence="2 3" key="1">
    <citation type="submission" date="2019-10" db="EMBL/GenBank/DDBJ databases">
        <title>A novel species.</title>
        <authorList>
            <person name="Gao J."/>
        </authorList>
    </citation>
    <scope>NUCLEOTIDE SEQUENCE [LARGE SCALE GENOMIC DNA]</scope>
    <source>
        <strain evidence="2 3">QMT-28</strain>
    </source>
</reference>
<sequence length="726" mass="80679">MTISAVHHGLPSGSLFAGADIASTAGLNWKNGAVRPRFEDEVWSFEGWADAPVQMKTTEKTWDFPRIRDPLWRVVAKELALSWIATRDERVLALPRARRIPRHPRTVWSRLYLLSFWFNWLHERRVPTLAAVTQDHCEAFIKDYGVIRDKTGAVIRPKAGNSLRSLVSAMQEISDYAGVLSADRYRAGFRPWGERSPREITGTPARPDVQIKTSPLPDEVLAPLLTASLHLVEVLGPHIANLRRTRRAALTQWDTLKRTRYLSMDDPDELAEILDDHRRGHKPLPRLDPGQITKRLNRGWDPQDPLLHVSFQHLVRPSGHWDISAPMLRRSRPLLETALDEVGHEYVWARGGAEVPRADTGELIPWTLPLPSTQADALARVAAHACLMTVSALTGMRASELTELLVGCRVKTEEDAPGLARHRIASKVIKARRWGGERDEWVVVDEVVHAIGLAEKLTDAAEGELLFGRIHNFDNGAALWLRRWVGSSAGQRMGLAPIPEDAIHPRRLRRTLAVEMAARPGGILATKVHFKHLTVVTSEGYAHRPGGAQAVFHQEWRKAEAAEKLHRTAEAFRQFQEGQLPAGPGADALLATFRAVEDELEGHEPGPAKVVTDRQVELLLKKKAAALHLSAANYCWFEDPAKALCLKLAGAKSATAPLTGMCDSGRCPQATHHLVHRPVWQTAADNSTVLLASPRIPAGEKDRLLAEHERSMRILEEIDKAAGKAG</sequence>
<dbReference type="GO" id="GO:0006310">
    <property type="term" value="P:DNA recombination"/>
    <property type="evidence" value="ECO:0007669"/>
    <property type="project" value="UniProtKB-KW"/>
</dbReference>
<dbReference type="EMBL" id="CP045643">
    <property type="protein sequence ID" value="QFZ76427.1"/>
    <property type="molecule type" value="Genomic_DNA"/>
</dbReference>
<evidence type="ECO:0008006" key="4">
    <source>
        <dbReference type="Google" id="ProtNLM"/>
    </source>
</evidence>
<evidence type="ECO:0000313" key="2">
    <source>
        <dbReference type="EMBL" id="QFZ76427.1"/>
    </source>
</evidence>
<dbReference type="RefSeq" id="WP_153290661.1">
    <property type="nucleotide sequence ID" value="NZ_CP045643.1"/>
</dbReference>
<dbReference type="Proteomes" id="UP000326179">
    <property type="component" value="Chromosome"/>
</dbReference>
<keyword evidence="3" id="KW-1185">Reference proteome</keyword>
<evidence type="ECO:0000256" key="1">
    <source>
        <dbReference type="ARBA" id="ARBA00023172"/>
    </source>
</evidence>
<dbReference type="AlphaFoldDB" id="A0A5Q0LIU6"/>
<accession>A0A5Q0LIU6</accession>
<dbReference type="SUPFAM" id="SSF56349">
    <property type="entry name" value="DNA breaking-rejoining enzymes"/>
    <property type="match status" value="1"/>
</dbReference>
<name>A0A5Q0LIU6_9ACTN</name>
<dbReference type="GO" id="GO:0003677">
    <property type="term" value="F:DNA binding"/>
    <property type="evidence" value="ECO:0007669"/>
    <property type="project" value="InterPro"/>
</dbReference>
<proteinExistence type="predicted"/>
<dbReference type="InterPro" id="IPR013762">
    <property type="entry name" value="Integrase-like_cat_sf"/>
</dbReference>
<evidence type="ECO:0000313" key="3">
    <source>
        <dbReference type="Proteomes" id="UP000326179"/>
    </source>
</evidence>
<keyword evidence="1" id="KW-0233">DNA recombination</keyword>
<gene>
    <name evidence="2" type="ORF">GFH48_26980</name>
</gene>
<dbReference type="KEGG" id="sfy:GFH48_26980"/>
<dbReference type="GO" id="GO:0015074">
    <property type="term" value="P:DNA integration"/>
    <property type="evidence" value="ECO:0007669"/>
    <property type="project" value="InterPro"/>
</dbReference>
<dbReference type="Gene3D" id="1.10.443.10">
    <property type="entry name" value="Intergrase catalytic core"/>
    <property type="match status" value="1"/>
</dbReference>